<protein>
    <recommendedName>
        <fullName evidence="2">Protein Zds1 C-terminal domain-containing protein</fullName>
    </recommendedName>
</protein>
<organism evidence="3 4">
    <name type="scientific">Paxillus rubicundulus Ve08.2h10</name>
    <dbReference type="NCBI Taxonomy" id="930991"/>
    <lineage>
        <taxon>Eukaryota</taxon>
        <taxon>Fungi</taxon>
        <taxon>Dikarya</taxon>
        <taxon>Basidiomycota</taxon>
        <taxon>Agaricomycotina</taxon>
        <taxon>Agaricomycetes</taxon>
        <taxon>Agaricomycetidae</taxon>
        <taxon>Boletales</taxon>
        <taxon>Paxilineae</taxon>
        <taxon>Paxillaceae</taxon>
        <taxon>Paxillus</taxon>
    </lineage>
</organism>
<feature type="compositionally biased region" description="Polar residues" evidence="1">
    <location>
        <begin position="433"/>
        <end position="448"/>
    </location>
</feature>
<evidence type="ECO:0000313" key="3">
    <source>
        <dbReference type="EMBL" id="KIK99348.1"/>
    </source>
</evidence>
<feature type="region of interest" description="Disordered" evidence="1">
    <location>
        <begin position="255"/>
        <end position="330"/>
    </location>
</feature>
<feature type="region of interest" description="Disordered" evidence="1">
    <location>
        <begin position="19"/>
        <end position="87"/>
    </location>
</feature>
<feature type="compositionally biased region" description="Basic and acidic residues" evidence="1">
    <location>
        <begin position="711"/>
        <end position="720"/>
    </location>
</feature>
<feature type="compositionally biased region" description="Low complexity" evidence="1">
    <location>
        <begin position="822"/>
        <end position="836"/>
    </location>
</feature>
<evidence type="ECO:0000313" key="4">
    <source>
        <dbReference type="Proteomes" id="UP000054538"/>
    </source>
</evidence>
<feature type="compositionally biased region" description="Polar residues" evidence="1">
    <location>
        <begin position="282"/>
        <end position="292"/>
    </location>
</feature>
<name>A0A0D0DW27_9AGAM</name>
<dbReference type="InParanoid" id="A0A0D0DW27"/>
<dbReference type="Pfam" id="PF08632">
    <property type="entry name" value="Zds_C"/>
    <property type="match status" value="1"/>
</dbReference>
<dbReference type="Proteomes" id="UP000054538">
    <property type="component" value="Unassembled WGS sequence"/>
</dbReference>
<feature type="compositionally biased region" description="Polar residues" evidence="1">
    <location>
        <begin position="837"/>
        <end position="866"/>
    </location>
</feature>
<evidence type="ECO:0000256" key="1">
    <source>
        <dbReference type="SAM" id="MobiDB-lite"/>
    </source>
</evidence>
<proteinExistence type="predicted"/>
<feature type="compositionally biased region" description="Basic and acidic residues" evidence="1">
    <location>
        <begin position="634"/>
        <end position="672"/>
    </location>
</feature>
<accession>A0A0D0DW27</accession>
<feature type="region of interest" description="Disordered" evidence="1">
    <location>
        <begin position="110"/>
        <end position="158"/>
    </location>
</feature>
<reference evidence="4" key="2">
    <citation type="submission" date="2015-01" db="EMBL/GenBank/DDBJ databases">
        <title>Evolutionary Origins and Diversification of the Mycorrhizal Mutualists.</title>
        <authorList>
            <consortium name="DOE Joint Genome Institute"/>
            <consortium name="Mycorrhizal Genomics Consortium"/>
            <person name="Kohler A."/>
            <person name="Kuo A."/>
            <person name="Nagy L.G."/>
            <person name="Floudas D."/>
            <person name="Copeland A."/>
            <person name="Barry K.W."/>
            <person name="Cichocki N."/>
            <person name="Veneault-Fourrey C."/>
            <person name="LaButti K."/>
            <person name="Lindquist E.A."/>
            <person name="Lipzen A."/>
            <person name="Lundell T."/>
            <person name="Morin E."/>
            <person name="Murat C."/>
            <person name="Riley R."/>
            <person name="Ohm R."/>
            <person name="Sun H."/>
            <person name="Tunlid A."/>
            <person name="Henrissat B."/>
            <person name="Grigoriev I.V."/>
            <person name="Hibbett D.S."/>
            <person name="Martin F."/>
        </authorList>
    </citation>
    <scope>NUCLEOTIDE SEQUENCE [LARGE SCALE GENOMIC DNA]</scope>
    <source>
        <strain evidence="4">Ve08.2h10</strain>
    </source>
</reference>
<feature type="compositionally biased region" description="Basic and acidic residues" evidence="1">
    <location>
        <begin position="470"/>
        <end position="499"/>
    </location>
</feature>
<dbReference type="EMBL" id="KN824862">
    <property type="protein sequence ID" value="KIK99348.1"/>
    <property type="molecule type" value="Genomic_DNA"/>
</dbReference>
<dbReference type="GO" id="GO:0005737">
    <property type="term" value="C:cytoplasm"/>
    <property type="evidence" value="ECO:0007669"/>
    <property type="project" value="TreeGrafter"/>
</dbReference>
<keyword evidence="4" id="KW-1185">Reference proteome</keyword>
<feature type="compositionally biased region" description="Basic and acidic residues" evidence="1">
    <location>
        <begin position="293"/>
        <end position="305"/>
    </location>
</feature>
<dbReference type="GO" id="GO:0030010">
    <property type="term" value="P:establishment of cell polarity"/>
    <property type="evidence" value="ECO:0007669"/>
    <property type="project" value="TreeGrafter"/>
</dbReference>
<dbReference type="SMART" id="SM01327">
    <property type="entry name" value="Zds_C"/>
    <property type="match status" value="1"/>
</dbReference>
<feature type="compositionally biased region" description="Polar residues" evidence="1">
    <location>
        <begin position="751"/>
        <end position="763"/>
    </location>
</feature>
<feature type="compositionally biased region" description="Polar residues" evidence="1">
    <location>
        <begin position="399"/>
        <end position="411"/>
    </location>
</feature>
<dbReference type="GO" id="GO:0010971">
    <property type="term" value="P:positive regulation of G2/M transition of mitotic cell cycle"/>
    <property type="evidence" value="ECO:0007669"/>
    <property type="project" value="TreeGrafter"/>
</dbReference>
<dbReference type="OrthoDB" id="5589766at2759"/>
<feature type="region of interest" description="Disordered" evidence="1">
    <location>
        <begin position="606"/>
        <end position="908"/>
    </location>
</feature>
<feature type="compositionally biased region" description="Low complexity" evidence="1">
    <location>
        <begin position="44"/>
        <end position="67"/>
    </location>
</feature>
<dbReference type="AlphaFoldDB" id="A0A0D0DW27"/>
<feature type="compositionally biased region" description="Basic and acidic residues" evidence="1">
    <location>
        <begin position="68"/>
        <end position="86"/>
    </location>
</feature>
<gene>
    <name evidence="3" type="ORF">PAXRUDRAFT_822826</name>
</gene>
<feature type="domain" description="Protein Zds1 C-terminal" evidence="2">
    <location>
        <begin position="549"/>
        <end position="601"/>
    </location>
</feature>
<dbReference type="STRING" id="930991.A0A0D0DW27"/>
<feature type="region of interest" description="Disordered" evidence="1">
    <location>
        <begin position="364"/>
        <end position="499"/>
    </location>
</feature>
<evidence type="ECO:0000259" key="2">
    <source>
        <dbReference type="SMART" id="SM01327"/>
    </source>
</evidence>
<reference evidence="3 4" key="1">
    <citation type="submission" date="2014-04" db="EMBL/GenBank/DDBJ databases">
        <authorList>
            <consortium name="DOE Joint Genome Institute"/>
            <person name="Kuo A."/>
            <person name="Kohler A."/>
            <person name="Jargeat P."/>
            <person name="Nagy L.G."/>
            <person name="Floudas D."/>
            <person name="Copeland A."/>
            <person name="Barry K.W."/>
            <person name="Cichocki N."/>
            <person name="Veneault-Fourrey C."/>
            <person name="LaButti K."/>
            <person name="Lindquist E.A."/>
            <person name="Lipzen A."/>
            <person name="Lundell T."/>
            <person name="Morin E."/>
            <person name="Murat C."/>
            <person name="Sun H."/>
            <person name="Tunlid A."/>
            <person name="Henrissat B."/>
            <person name="Grigoriev I.V."/>
            <person name="Hibbett D.S."/>
            <person name="Martin F."/>
            <person name="Nordberg H.P."/>
            <person name="Cantor M.N."/>
            <person name="Hua S.X."/>
        </authorList>
    </citation>
    <scope>NUCLEOTIDE SEQUENCE [LARGE SCALE GENOMIC DNA]</scope>
    <source>
        <strain evidence="3 4">Ve08.2h10</strain>
    </source>
</reference>
<dbReference type="PANTHER" id="PTHR28089:SF1">
    <property type="entry name" value="PROTEIN ZDS1-RELATED"/>
    <property type="match status" value="1"/>
</dbReference>
<feature type="region of interest" description="Disordered" evidence="1">
    <location>
        <begin position="537"/>
        <end position="557"/>
    </location>
</feature>
<dbReference type="InterPro" id="IPR013941">
    <property type="entry name" value="ZDS1_C"/>
</dbReference>
<dbReference type="HOGENOM" id="CLU_319117_0_0_1"/>
<sequence>MQPSQLEIQREVEALRDIKRRSTLQGGPGALILDPDLPAPSSPTSPTTSYWPTTTPQQTNDGDSSSGSHEDSSSSEERANSSDDPFHLFWVPASLHPEIAPAEFRAFLREHSHTPPPDGSNVLGRSGSLNVSSPGLERRRSMLSRQYKPSESDDTEEEQIVPLRRNRTILMNTGPQLTISDLQRLEELAEEASRDGDPSKFRTVLRRSLSLNVSPSAIDKMDNIPPMPDEADAPIILPPPGQILRRAARTKIRKLNLPGDGEGHRFGLGRRRRAATNVAEPRTSSELSSNDHASTEHGDSPEQIRRPRAFSTESITSNEHSPRRPDSYSEETSIYDAYVIDESESELSRSILSLITPQAPVLSLSLPPDESTSPPISAPDVAVEPPSTSPPLVPELQHPQPQRINFAATSEESSRAPSPDATTLVPSAEETDTAPTLSDIPTTTSRTLSPVPKKEKDKKGLFSKWGSSDKSGKKNAKAERDREKEFQRAEKEKEKEKESGFFGSLFSGKKKQDEQFYQAGGYAGSGRETAAALLGASKSSKGFATSPSPQPGPQGAYARYPIHVERAIYRLSHIKLANPRRPLYEQVLISNLMFWYLGVINKTQNPTPAAAPPEPQPAATGPVSQASEQEDAEGDKREAEERQRAENERLERERQEREIREREREKERERDLQSQQQKEKSRRGTLTKVTPGQPGGRRAAEMPVKGPQYEMQHRVMEHEYNGPGFGYGSPPPGGTSAPRAHRQPSPPVHQPQPTSQPESTRYTYTGAYGPGGMDPHLPPGAMAPSPAPLPASPAPVSRTRSSPSPPPTPQNGTAQLDGVEFPSQPLPARRSRSPPSQNHNRYSPSASVPSRAQPPRGSTRSLSATASPIAVPLSADGKARKAVSAHAVVPLPNGKPRAGGGSVPVARGEEEDVPLAVWKQQRRR</sequence>
<dbReference type="InterPro" id="IPR040206">
    <property type="entry name" value="Zds1/2"/>
</dbReference>
<dbReference type="PANTHER" id="PTHR28089">
    <property type="entry name" value="PROTEIN ZDS1-RELATED"/>
    <property type="match status" value="1"/>
</dbReference>